<evidence type="ECO:0000256" key="5">
    <source>
        <dbReference type="ARBA" id="ARBA00038359"/>
    </source>
</evidence>
<evidence type="ECO:0000256" key="4">
    <source>
        <dbReference type="ARBA" id="ARBA00023136"/>
    </source>
</evidence>
<reference evidence="8 9" key="1">
    <citation type="journal article" date="2016" name="Nat. Commun.">
        <title>Ectomycorrhizal ecology is imprinted in the genome of the dominant symbiotic fungus Cenococcum geophilum.</title>
        <authorList>
            <consortium name="DOE Joint Genome Institute"/>
            <person name="Peter M."/>
            <person name="Kohler A."/>
            <person name="Ohm R.A."/>
            <person name="Kuo A."/>
            <person name="Krutzmann J."/>
            <person name="Morin E."/>
            <person name="Arend M."/>
            <person name="Barry K.W."/>
            <person name="Binder M."/>
            <person name="Choi C."/>
            <person name="Clum A."/>
            <person name="Copeland A."/>
            <person name="Grisel N."/>
            <person name="Haridas S."/>
            <person name="Kipfer T."/>
            <person name="LaButti K."/>
            <person name="Lindquist E."/>
            <person name="Lipzen A."/>
            <person name="Maire R."/>
            <person name="Meier B."/>
            <person name="Mihaltcheva S."/>
            <person name="Molinier V."/>
            <person name="Murat C."/>
            <person name="Poggeler S."/>
            <person name="Quandt C.A."/>
            <person name="Sperisen C."/>
            <person name="Tritt A."/>
            <person name="Tisserant E."/>
            <person name="Crous P.W."/>
            <person name="Henrissat B."/>
            <person name="Nehls U."/>
            <person name="Egli S."/>
            <person name="Spatafora J.W."/>
            <person name="Grigoriev I.V."/>
            <person name="Martin F.M."/>
        </authorList>
    </citation>
    <scope>NUCLEOTIDE SEQUENCE [LARGE SCALE GENOMIC DNA]</scope>
    <source>
        <strain evidence="8 9">CBS 207.34</strain>
    </source>
</reference>
<keyword evidence="2 6" id="KW-0812">Transmembrane</keyword>
<organism evidence="8 9">
    <name type="scientific">Glonium stellatum</name>
    <dbReference type="NCBI Taxonomy" id="574774"/>
    <lineage>
        <taxon>Eukaryota</taxon>
        <taxon>Fungi</taxon>
        <taxon>Dikarya</taxon>
        <taxon>Ascomycota</taxon>
        <taxon>Pezizomycotina</taxon>
        <taxon>Dothideomycetes</taxon>
        <taxon>Pleosporomycetidae</taxon>
        <taxon>Gloniales</taxon>
        <taxon>Gloniaceae</taxon>
        <taxon>Glonium</taxon>
    </lineage>
</organism>
<evidence type="ECO:0000256" key="1">
    <source>
        <dbReference type="ARBA" id="ARBA00004141"/>
    </source>
</evidence>
<feature type="transmembrane region" description="Helical" evidence="6">
    <location>
        <begin position="271"/>
        <end position="290"/>
    </location>
</feature>
<feature type="transmembrane region" description="Helical" evidence="6">
    <location>
        <begin position="116"/>
        <end position="134"/>
    </location>
</feature>
<dbReference type="EMBL" id="KV750204">
    <property type="protein sequence ID" value="OCL05805.1"/>
    <property type="molecule type" value="Genomic_DNA"/>
</dbReference>
<dbReference type="PANTHER" id="PTHR33048">
    <property type="entry name" value="PTH11-LIKE INTEGRAL MEMBRANE PROTEIN (AFU_ORTHOLOGUE AFUA_5G11245)"/>
    <property type="match status" value="1"/>
</dbReference>
<dbReference type="Proteomes" id="UP000250140">
    <property type="component" value="Unassembled WGS sequence"/>
</dbReference>
<feature type="domain" description="Rhodopsin" evidence="7">
    <location>
        <begin position="65"/>
        <end position="291"/>
    </location>
</feature>
<dbReference type="GO" id="GO:0016020">
    <property type="term" value="C:membrane"/>
    <property type="evidence" value="ECO:0007669"/>
    <property type="project" value="UniProtKB-SubCell"/>
</dbReference>
<evidence type="ECO:0000256" key="2">
    <source>
        <dbReference type="ARBA" id="ARBA00022692"/>
    </source>
</evidence>
<feature type="transmembrane region" description="Helical" evidence="6">
    <location>
        <begin position="68"/>
        <end position="87"/>
    </location>
</feature>
<evidence type="ECO:0000313" key="9">
    <source>
        <dbReference type="Proteomes" id="UP000250140"/>
    </source>
</evidence>
<keyword evidence="4 6" id="KW-0472">Membrane</keyword>
<protein>
    <recommendedName>
        <fullName evidence="7">Rhodopsin domain-containing protein</fullName>
    </recommendedName>
</protein>
<dbReference type="InterPro" id="IPR049326">
    <property type="entry name" value="Rhodopsin_dom_fungi"/>
</dbReference>
<accession>A0A8E2EWB4</accession>
<feature type="transmembrane region" description="Helical" evidence="6">
    <location>
        <begin position="146"/>
        <end position="173"/>
    </location>
</feature>
<evidence type="ECO:0000259" key="7">
    <source>
        <dbReference type="Pfam" id="PF20684"/>
    </source>
</evidence>
<dbReference type="Pfam" id="PF20684">
    <property type="entry name" value="Fung_rhodopsin"/>
    <property type="match status" value="1"/>
</dbReference>
<dbReference type="InterPro" id="IPR052337">
    <property type="entry name" value="SAT4-like"/>
</dbReference>
<comment type="similarity">
    <text evidence="5">Belongs to the SAT4 family.</text>
</comment>
<name>A0A8E2EWB4_9PEZI</name>
<dbReference type="OrthoDB" id="444631at2759"/>
<comment type="subcellular location">
    <subcellularLocation>
        <location evidence="1">Membrane</location>
        <topology evidence="1">Multi-pass membrane protein</topology>
    </subcellularLocation>
</comment>
<keyword evidence="3 6" id="KW-1133">Transmembrane helix</keyword>
<feature type="transmembrane region" description="Helical" evidence="6">
    <location>
        <begin position="229"/>
        <end position="251"/>
    </location>
</feature>
<keyword evidence="9" id="KW-1185">Reference proteome</keyword>
<proteinExistence type="inferred from homology"/>
<dbReference type="AlphaFoldDB" id="A0A8E2EWB4"/>
<sequence length="320" mass="34960">MSLPLGVDLNQTLAATPLPGATPDLGGGESLGPTLIIISCIMIPIMIVVVICRTVASYRTPGPNGGLGWAEYTSIGAAVIIIAQASVDISLHNHMRHQWNTSVGSLDASYFKAESLMAWPAIFLAKVAILLLYLRIFEVKRSIRVGAIVGAIWAFLAYIPNIIVSGYFCAPHIDQPWDFRTGLTCDIPGVKEWLVTSAVMSLALDIFILILPILIVLRLHLNVKRRLGVFLIFFTAIFAVVCALLTLMYRVRLLLYKDAVWVGSQLFITNVVENYIAIIVGAIPGVTSYFKTFVTHSIIFSQLSSRITNSFGSFGRSSRG</sequence>
<evidence type="ECO:0000313" key="8">
    <source>
        <dbReference type="EMBL" id="OCL05805.1"/>
    </source>
</evidence>
<feature type="transmembrane region" description="Helical" evidence="6">
    <location>
        <begin position="35"/>
        <end position="56"/>
    </location>
</feature>
<dbReference type="PANTHER" id="PTHR33048:SF158">
    <property type="entry name" value="MEMBRANE PROTEIN PTH11-LIKE, PUTATIVE-RELATED"/>
    <property type="match status" value="1"/>
</dbReference>
<feature type="transmembrane region" description="Helical" evidence="6">
    <location>
        <begin position="193"/>
        <end position="217"/>
    </location>
</feature>
<gene>
    <name evidence="8" type="ORF">AOQ84DRAFT_298220</name>
</gene>
<evidence type="ECO:0000256" key="3">
    <source>
        <dbReference type="ARBA" id="ARBA00022989"/>
    </source>
</evidence>
<evidence type="ECO:0000256" key="6">
    <source>
        <dbReference type="SAM" id="Phobius"/>
    </source>
</evidence>